<evidence type="ECO:0000256" key="3">
    <source>
        <dbReference type="ARBA" id="ARBA00022898"/>
    </source>
</evidence>
<evidence type="ECO:0000313" key="5">
    <source>
        <dbReference type="EMBL" id="ABO24013.1"/>
    </source>
</evidence>
<dbReference type="Proteomes" id="UP000001558">
    <property type="component" value="Chromosome"/>
</dbReference>
<dbReference type="InterPro" id="IPR036052">
    <property type="entry name" value="TrpB-like_PALP_sf"/>
</dbReference>
<dbReference type="SUPFAM" id="SSF53686">
    <property type="entry name" value="Tryptophan synthase beta subunit-like PLP-dependent enzymes"/>
    <property type="match status" value="1"/>
</dbReference>
<sequence length="308" mass="34731">MKLSHTPVEAVCLGEHKVYVKRDDLLHPEFSGNKARKFAYFLENDFPSVRQLIGYGSPQANSLYSLSALAKLKGWRLDFYVDHLPSYLTEHPCGNYLAALDNGANIIDLSRKTDRDGLDSEAYIRQRVLTGSDEQLFVPEGGRCAFAEPGVAQLAREIASWKSAQPLNELVVFLPSGTGTTALYLQKQFLAIDPSISVMTCAVVGGDEYLKKQFLALEQDEALHPQIVPAAKRYHFGKLYPEFYQMWHELESTGIAFELLYDPLGWLCLKQLWQQGLAAPVLYLHQGGLLGNQSMLPRYRRKFGELER</sequence>
<gene>
    <name evidence="5" type="ordered locus">Shew_2147</name>
</gene>
<dbReference type="STRING" id="323850.Shew_2147"/>
<feature type="modified residue" description="N6-(pyridoxal phosphate)lysine" evidence="4">
    <location>
        <position position="34"/>
    </location>
</feature>
<dbReference type="HOGENOM" id="CLU_061664_0_0_6"/>
<keyword evidence="6" id="KW-1185">Reference proteome</keyword>
<dbReference type="AlphaFoldDB" id="A3QEW5"/>
<dbReference type="EMBL" id="CP000606">
    <property type="protein sequence ID" value="ABO24013.1"/>
    <property type="molecule type" value="Genomic_DNA"/>
</dbReference>
<dbReference type="GO" id="GO:0019148">
    <property type="term" value="F:D-cysteine desulfhydrase activity"/>
    <property type="evidence" value="ECO:0007669"/>
    <property type="project" value="TreeGrafter"/>
</dbReference>
<name>A3QEW5_SHELP</name>
<dbReference type="PANTHER" id="PTHR43780">
    <property type="entry name" value="1-AMINOCYCLOPROPANE-1-CARBOXYLATE DEAMINASE-RELATED"/>
    <property type="match status" value="1"/>
</dbReference>
<dbReference type="InterPro" id="IPR027278">
    <property type="entry name" value="ACCD_DCysDesulf"/>
</dbReference>
<dbReference type="DNASU" id="4923367"/>
<accession>A3QEW5</accession>
<comment type="similarity">
    <text evidence="2">Belongs to the ACC deaminase/D-cysteine desulfhydrase family.</text>
</comment>
<dbReference type="eggNOG" id="COG2515">
    <property type="taxonomic scope" value="Bacteria"/>
</dbReference>
<dbReference type="OrthoDB" id="9801249at2"/>
<dbReference type="Gene3D" id="3.40.50.1100">
    <property type="match status" value="2"/>
</dbReference>
<proteinExistence type="inferred from homology"/>
<dbReference type="RefSeq" id="WP_011865945.1">
    <property type="nucleotide sequence ID" value="NC_009092.1"/>
</dbReference>
<dbReference type="PANTHER" id="PTHR43780:SF2">
    <property type="entry name" value="1-AMINOCYCLOPROPANE-1-CARBOXYLATE DEAMINASE-RELATED"/>
    <property type="match status" value="1"/>
</dbReference>
<evidence type="ECO:0000256" key="2">
    <source>
        <dbReference type="ARBA" id="ARBA00008639"/>
    </source>
</evidence>
<dbReference type="PIRSF" id="PIRSF006278">
    <property type="entry name" value="ACCD_DCysDesulf"/>
    <property type="match status" value="1"/>
</dbReference>
<evidence type="ECO:0000313" key="6">
    <source>
        <dbReference type="Proteomes" id="UP000001558"/>
    </source>
</evidence>
<reference evidence="5 6" key="1">
    <citation type="submission" date="2007-03" db="EMBL/GenBank/DDBJ databases">
        <title>Complete sequence of Shewanella loihica PV-4.</title>
        <authorList>
            <consortium name="US DOE Joint Genome Institute"/>
            <person name="Copeland A."/>
            <person name="Lucas S."/>
            <person name="Lapidus A."/>
            <person name="Barry K."/>
            <person name="Detter J.C."/>
            <person name="Glavina del Rio T."/>
            <person name="Hammon N."/>
            <person name="Israni S."/>
            <person name="Dalin E."/>
            <person name="Tice H."/>
            <person name="Pitluck S."/>
            <person name="Chain P."/>
            <person name="Malfatti S."/>
            <person name="Shin M."/>
            <person name="Vergez L."/>
            <person name="Schmutz J."/>
            <person name="Larimer F."/>
            <person name="Land M."/>
            <person name="Hauser L."/>
            <person name="Kyrpides N."/>
            <person name="Mikhailova N."/>
            <person name="Romine M.F."/>
            <person name="Serres G."/>
            <person name="Fredrickson J."/>
            <person name="Tiedje J."/>
            <person name="Richardson P."/>
        </authorList>
    </citation>
    <scope>NUCLEOTIDE SEQUENCE [LARGE SCALE GENOMIC DNA]</scope>
    <source>
        <strain evidence="6">ATCC BAA-1088 / PV-4</strain>
    </source>
</reference>
<organism evidence="5 6">
    <name type="scientific">Shewanella loihica (strain ATCC BAA-1088 / PV-4)</name>
    <dbReference type="NCBI Taxonomy" id="323850"/>
    <lineage>
        <taxon>Bacteria</taxon>
        <taxon>Pseudomonadati</taxon>
        <taxon>Pseudomonadota</taxon>
        <taxon>Gammaproteobacteria</taxon>
        <taxon>Alteromonadales</taxon>
        <taxon>Shewanellaceae</taxon>
        <taxon>Shewanella</taxon>
    </lineage>
</organism>
<dbReference type="KEGG" id="slo:Shew_2147"/>
<evidence type="ECO:0000256" key="1">
    <source>
        <dbReference type="ARBA" id="ARBA00001933"/>
    </source>
</evidence>
<evidence type="ECO:0000256" key="4">
    <source>
        <dbReference type="PIRSR" id="PIRSR006278-2"/>
    </source>
</evidence>
<comment type="cofactor">
    <cofactor evidence="1">
        <name>pyridoxal 5'-phosphate</name>
        <dbReference type="ChEBI" id="CHEBI:597326"/>
    </cofactor>
</comment>
<keyword evidence="3 4" id="KW-0663">Pyridoxal phosphate</keyword>
<protein>
    <recommendedName>
        <fullName evidence="7">1-aminocyclopropane-1-carboxylate deaminase</fullName>
    </recommendedName>
</protein>
<evidence type="ECO:0008006" key="7">
    <source>
        <dbReference type="Google" id="ProtNLM"/>
    </source>
</evidence>